<reference evidence="1" key="1">
    <citation type="submission" date="2018-01" db="EMBL/GenBank/DDBJ databases">
        <title>The opportunistic pathogen Serratia marcescens is an overlooked threat to honeybees.</title>
        <authorList>
            <person name="Raymann K."/>
            <person name="Shaffer Z."/>
            <person name="Coon K."/>
            <person name="Salisbury S."/>
            <person name="Moran N.A."/>
        </authorList>
    </citation>
    <scope>NUCLEOTIDE SEQUENCE [LARGE SCALE GENOMIC DNA]</scope>
    <source>
        <strain evidence="1">KZ19</strain>
    </source>
</reference>
<evidence type="ECO:0000313" key="1">
    <source>
        <dbReference type="EMBL" id="POP15318.1"/>
    </source>
</evidence>
<accession>A0AAP8PSS1</accession>
<gene>
    <name evidence="1" type="ORF">C3R40_17485</name>
</gene>
<dbReference type="AlphaFoldDB" id="A0AAP8PSS1"/>
<comment type="caution">
    <text evidence="1">The sequence shown here is derived from an EMBL/GenBank/DDBJ whole genome shotgun (WGS) entry which is preliminary data.</text>
</comment>
<sequence>MKGGDFTRDGAGGQCANARVSKNLAGAAACANFLSADNAQAAAMAQSAMKMACFAHQDARHFFILNRYSERGMPFPMTL</sequence>
<protein>
    <submittedName>
        <fullName evidence="1">Uncharacterized protein</fullName>
    </submittedName>
</protein>
<organism evidence="1">
    <name type="scientific">Serratia marcescens</name>
    <dbReference type="NCBI Taxonomy" id="615"/>
    <lineage>
        <taxon>Bacteria</taxon>
        <taxon>Pseudomonadati</taxon>
        <taxon>Pseudomonadota</taxon>
        <taxon>Gammaproteobacteria</taxon>
        <taxon>Enterobacterales</taxon>
        <taxon>Yersiniaceae</taxon>
        <taxon>Serratia</taxon>
    </lineage>
</organism>
<dbReference type="EMBL" id="PQGI01000013">
    <property type="protein sequence ID" value="POP15318.1"/>
    <property type="molecule type" value="Genomic_DNA"/>
</dbReference>
<proteinExistence type="predicted"/>
<name>A0AAP8PSS1_SERMA</name>